<protein>
    <submittedName>
        <fullName evidence="2">Uncharacterized protein</fullName>
    </submittedName>
</protein>
<proteinExistence type="predicted"/>
<evidence type="ECO:0000256" key="1">
    <source>
        <dbReference type="SAM" id="Coils"/>
    </source>
</evidence>
<dbReference type="InterPro" id="IPR004244">
    <property type="entry name" value="Transposase_22"/>
</dbReference>
<dbReference type="Gene3D" id="3.30.70.1820">
    <property type="entry name" value="L1 transposable element, RRM domain"/>
    <property type="match status" value="1"/>
</dbReference>
<name>A0AAV7LFB4_PLEWA</name>
<dbReference type="AlphaFoldDB" id="A0AAV7LFB4"/>
<keyword evidence="1" id="KW-0175">Coiled coil</keyword>
<reference evidence="2" key="1">
    <citation type="journal article" date="2022" name="bioRxiv">
        <title>Sequencing and chromosome-scale assembly of the giantPleurodeles waltlgenome.</title>
        <authorList>
            <person name="Brown T."/>
            <person name="Elewa A."/>
            <person name="Iarovenko S."/>
            <person name="Subramanian E."/>
            <person name="Araus A.J."/>
            <person name="Petzold A."/>
            <person name="Susuki M."/>
            <person name="Suzuki K.-i.T."/>
            <person name="Hayashi T."/>
            <person name="Toyoda A."/>
            <person name="Oliveira C."/>
            <person name="Osipova E."/>
            <person name="Leigh N.D."/>
            <person name="Simon A."/>
            <person name="Yun M.H."/>
        </authorList>
    </citation>
    <scope>NUCLEOTIDE SEQUENCE</scope>
    <source>
        <strain evidence="2">20211129_DDA</strain>
        <tissue evidence="2">Liver</tissue>
    </source>
</reference>
<evidence type="ECO:0000313" key="3">
    <source>
        <dbReference type="Proteomes" id="UP001066276"/>
    </source>
</evidence>
<keyword evidence="3" id="KW-1185">Reference proteome</keyword>
<gene>
    <name evidence="2" type="ORF">NDU88_002165</name>
</gene>
<evidence type="ECO:0000313" key="2">
    <source>
        <dbReference type="EMBL" id="KAJ1089012.1"/>
    </source>
</evidence>
<feature type="coiled-coil region" evidence="1">
    <location>
        <begin position="132"/>
        <end position="173"/>
    </location>
</feature>
<dbReference type="EMBL" id="JANPWB010000015">
    <property type="protein sequence ID" value="KAJ1089012.1"/>
    <property type="molecule type" value="Genomic_DNA"/>
</dbReference>
<dbReference type="Proteomes" id="UP001066276">
    <property type="component" value="Chromosome 11"/>
</dbReference>
<organism evidence="2 3">
    <name type="scientific">Pleurodeles waltl</name>
    <name type="common">Iberian ribbed newt</name>
    <dbReference type="NCBI Taxonomy" id="8319"/>
    <lineage>
        <taxon>Eukaryota</taxon>
        <taxon>Metazoa</taxon>
        <taxon>Chordata</taxon>
        <taxon>Craniata</taxon>
        <taxon>Vertebrata</taxon>
        <taxon>Euteleostomi</taxon>
        <taxon>Amphibia</taxon>
        <taxon>Batrachia</taxon>
        <taxon>Caudata</taxon>
        <taxon>Salamandroidea</taxon>
        <taxon>Salamandridae</taxon>
        <taxon>Pleurodelinae</taxon>
        <taxon>Pleurodeles</taxon>
    </lineage>
</organism>
<comment type="caution">
    <text evidence="2">The sequence shown here is derived from an EMBL/GenBank/DDBJ whole genome shotgun (WGS) entry which is preliminary data.</text>
</comment>
<sequence>MAKGTLKETEMEKIKEKRQLKEASLSKELLPGSKLPLATAYNATSEDACCTALDSLPFMANTVSQTLCSPPHTHMSICPLGRAIAISPMEGMMGQILEEPLAIKLSHEEARKETKDQFSQLNTHLTLLSAWVAQIEQRVSDLEDAKKQQESVISRVQSDLEDLHFKLDNIENRSRCSNLRFIGVPGETESWSSVTKIVMDLIYRCILLDKAIAKEDLSIMQAHRVPSKHASNSKFPRTILVNFGDYRIKEQILSQAIRMRSFNTGDTFSFRVFSDMSFAVAQWRRDFVGRIDDFKRLGATAGIVQLAKQKVLHKGQVHIFQVVQDAKNILAVLKKQ</sequence>
<dbReference type="PANTHER" id="PTHR11505">
    <property type="entry name" value="L1 TRANSPOSABLE ELEMENT-RELATED"/>
    <property type="match status" value="1"/>
</dbReference>
<accession>A0AAV7LFB4</accession>